<accession>A0A0L7CVU8</accession>
<dbReference type="InterPro" id="IPR028082">
    <property type="entry name" value="Peripla_BP_I"/>
</dbReference>
<proteinExistence type="predicted"/>
<dbReference type="PATRIC" id="fig|1365964.3.peg.1780"/>
<dbReference type="SUPFAM" id="SSF53822">
    <property type="entry name" value="Periplasmic binding protein-like I"/>
    <property type="match status" value="1"/>
</dbReference>
<dbReference type="Gene3D" id="3.40.50.2300">
    <property type="match status" value="3"/>
</dbReference>
<protein>
    <submittedName>
        <fullName evidence="3">Uncharacterized protein</fullName>
    </submittedName>
</protein>
<feature type="compositionally biased region" description="Basic and acidic residues" evidence="1">
    <location>
        <begin position="451"/>
        <end position="460"/>
    </location>
</feature>
<gene>
    <name evidence="3" type="ORF">BBM1114_08795</name>
</gene>
<comment type="caution">
    <text evidence="3">The sequence shown here is derived from an EMBL/GenBank/DDBJ whole genome shotgun (WGS) entry which is preliminary data.</text>
</comment>
<sequence>MVFTRRPAAVLTAIVAACAMAISLTACTTDANSQDTADDRTTVTSSAPGVVAMFTPSDGITLNQQTPLNKWAKLTPNLTKALTSAGFKKGDISHTTSDSLDKQSRAIQDYVVNHLSGSNTTDDAGIVISPDNITLLVAPVVEADASTRQYGDYVSQELSTADTAEGSDSTDSSDSSNSSDSSDSSTGSDSTDDSSSDASKTAGDSKNAAQAEAVDRLVSSLKLAKESGMHVVLMGNSIKGYKPDAFVRFSDAQAIGKLQAEKIVSKLELSKASKDNPKHIEVLMPYTAVDESGEASDSTFVQEAFRGIWQVLGAYYQKGVVESPSGTLNGNSTEDDWQSVAYDASKEGSTAKVLDARLAKADEHASPTRIDGIIAMNDYIASEVVTELDDLGYTGSAADINPQITISGIVGNITGKKDLSRSDVPDPIKSPEKDDSADSTDSADTQDDSTATDKTDKTKDSQWPLVTGYGAYVSNIPSIVNGKQWMTGIEDRQTLAENIAEACALLNKGQTLTSMSSVRNTEVGGKKKVPTISGPLLAVSASNLKVTLIDPGYISLADAGL</sequence>
<feature type="compositionally biased region" description="Low complexity" evidence="1">
    <location>
        <begin position="196"/>
        <end position="205"/>
    </location>
</feature>
<feature type="chain" id="PRO_5038556102" evidence="2">
    <location>
        <begin position="29"/>
        <end position="561"/>
    </location>
</feature>
<dbReference type="PROSITE" id="PS51257">
    <property type="entry name" value="PROKAR_LIPOPROTEIN"/>
    <property type="match status" value="1"/>
</dbReference>
<feature type="compositionally biased region" description="Basic and acidic residues" evidence="1">
    <location>
        <begin position="416"/>
        <end position="436"/>
    </location>
</feature>
<feature type="signal peptide" evidence="2">
    <location>
        <begin position="1"/>
        <end position="28"/>
    </location>
</feature>
<feature type="compositionally biased region" description="Low complexity" evidence="1">
    <location>
        <begin position="159"/>
        <end position="189"/>
    </location>
</feature>
<feature type="region of interest" description="Disordered" evidence="1">
    <location>
        <begin position="152"/>
        <end position="209"/>
    </location>
</feature>
<feature type="region of interest" description="Disordered" evidence="1">
    <location>
        <begin position="416"/>
        <end position="460"/>
    </location>
</feature>
<name>A0A0L7CVU8_BIFBR</name>
<evidence type="ECO:0000256" key="2">
    <source>
        <dbReference type="SAM" id="SignalP"/>
    </source>
</evidence>
<organism evidence="3 4">
    <name type="scientific">Bifidobacterium breve MCC 1114</name>
    <dbReference type="NCBI Taxonomy" id="1365964"/>
    <lineage>
        <taxon>Bacteria</taxon>
        <taxon>Bacillati</taxon>
        <taxon>Actinomycetota</taxon>
        <taxon>Actinomycetes</taxon>
        <taxon>Bifidobacteriales</taxon>
        <taxon>Bifidobacteriaceae</taxon>
        <taxon>Bifidobacterium</taxon>
    </lineage>
</organism>
<dbReference type="EMBL" id="AVQC01000017">
    <property type="protein sequence ID" value="KOA63716.1"/>
    <property type="molecule type" value="Genomic_DNA"/>
</dbReference>
<reference evidence="3 4" key="1">
    <citation type="journal article" date="2015" name="Int J Genomics">
        <title>Comparative Genomics Revealed Genetic Diversity and Species/Strain-Level Differences in Carbohydrate Metabolism of Three Probiotic Bifidobacterial Species.</title>
        <authorList>
            <person name="Odamaki T."/>
            <person name="Horigome A."/>
            <person name="Sugahara H."/>
            <person name="Hashikura N."/>
            <person name="Minami J."/>
            <person name="Xiao J.Z."/>
            <person name="Abe F."/>
        </authorList>
    </citation>
    <scope>NUCLEOTIDE SEQUENCE [LARGE SCALE GENOMIC DNA]</scope>
    <source>
        <strain evidence="3 4">MCC 1114</strain>
    </source>
</reference>
<evidence type="ECO:0000313" key="4">
    <source>
        <dbReference type="Proteomes" id="UP000036802"/>
    </source>
</evidence>
<dbReference type="Proteomes" id="UP000036802">
    <property type="component" value="Unassembled WGS sequence"/>
</dbReference>
<evidence type="ECO:0000313" key="3">
    <source>
        <dbReference type="EMBL" id="KOA63716.1"/>
    </source>
</evidence>
<evidence type="ECO:0000256" key="1">
    <source>
        <dbReference type="SAM" id="MobiDB-lite"/>
    </source>
</evidence>
<dbReference type="RefSeq" id="WP_052790752.1">
    <property type="nucleotide sequence ID" value="NZ_AVQC01000017.1"/>
</dbReference>
<dbReference type="AlphaFoldDB" id="A0A0L7CVU8"/>
<keyword evidence="2" id="KW-0732">Signal</keyword>